<keyword evidence="1" id="KW-0812">Transmembrane</keyword>
<evidence type="ECO:0000313" key="2">
    <source>
        <dbReference type="EMBL" id="MBC2384663.1"/>
    </source>
</evidence>
<dbReference type="AlphaFoldDB" id="A0A7X1ARI5"/>
<dbReference type="EMBL" id="JAAXCY010000010">
    <property type="protein sequence ID" value="MBC2409047.1"/>
    <property type="molecule type" value="Genomic_DNA"/>
</dbReference>
<reference evidence="4 5" key="1">
    <citation type="submission" date="2020-04" db="EMBL/GenBank/DDBJ databases">
        <title>Pseudomonas crami sp. nov., a novel proteolytic bacterial species isolated from cream.</title>
        <authorList>
            <person name="Hofmann K."/>
            <person name="Woller A."/>
            <person name="Huptas C."/>
            <person name="Wenning M."/>
            <person name="Scherer S."/>
            <person name="Doll E.V."/>
        </authorList>
    </citation>
    <scope>NUCLEOTIDE SEQUENCE [LARGE SCALE GENOMIC DNA]</scope>
    <source>
        <strain evidence="2 5">WS 5096</strain>
        <strain evidence="3 4">WS 5106</strain>
    </source>
</reference>
<evidence type="ECO:0000313" key="3">
    <source>
        <dbReference type="EMBL" id="MBC2409047.1"/>
    </source>
</evidence>
<dbReference type="EMBL" id="JAAXCZ010000019">
    <property type="protein sequence ID" value="MBC2384663.1"/>
    <property type="molecule type" value="Genomic_DNA"/>
</dbReference>
<dbReference type="Proteomes" id="UP000520513">
    <property type="component" value="Unassembled WGS sequence"/>
</dbReference>
<accession>A0A7X1ARI5</accession>
<sequence>MDAPALKTLIHRYATPLTTGFFLVSTISGVALFFHWSSGLFHSMHEWLSMVLLVPIALHLWKNWGPLMGYIKRKTLFIPLVLSLVVALPFVVANFSTRSAGNPAVAVVQLVGNAPLSDSAALFKATPDELVARMRQHGWAVESASASLNQVAQTAHMPPVQMIAALLRDRP</sequence>
<name>A0A7X1ARI5_9PSED</name>
<organism evidence="3 4">
    <name type="scientific">Pseudomonas cremoris</name>
    <dbReference type="NCBI Taxonomy" id="2724178"/>
    <lineage>
        <taxon>Bacteria</taxon>
        <taxon>Pseudomonadati</taxon>
        <taxon>Pseudomonadota</taxon>
        <taxon>Gammaproteobacteria</taxon>
        <taxon>Pseudomonadales</taxon>
        <taxon>Pseudomonadaceae</taxon>
        <taxon>Pseudomonas</taxon>
    </lineage>
</organism>
<keyword evidence="1" id="KW-1133">Transmembrane helix</keyword>
<feature type="transmembrane region" description="Helical" evidence="1">
    <location>
        <begin position="76"/>
        <end position="95"/>
    </location>
</feature>
<keyword evidence="1" id="KW-0472">Membrane</keyword>
<comment type="caution">
    <text evidence="3">The sequence shown here is derived from an EMBL/GenBank/DDBJ whole genome shotgun (WGS) entry which is preliminary data.</text>
</comment>
<keyword evidence="5" id="KW-1185">Reference proteome</keyword>
<feature type="transmembrane region" description="Helical" evidence="1">
    <location>
        <begin position="21"/>
        <end position="41"/>
    </location>
</feature>
<proteinExistence type="predicted"/>
<evidence type="ECO:0000256" key="1">
    <source>
        <dbReference type="SAM" id="Phobius"/>
    </source>
</evidence>
<dbReference type="Proteomes" id="UP000534677">
    <property type="component" value="Unassembled WGS sequence"/>
</dbReference>
<evidence type="ECO:0000313" key="5">
    <source>
        <dbReference type="Proteomes" id="UP000534677"/>
    </source>
</evidence>
<evidence type="ECO:0000313" key="4">
    <source>
        <dbReference type="Proteomes" id="UP000520513"/>
    </source>
</evidence>
<protein>
    <submittedName>
        <fullName evidence="3">DUF4405 domain-containing protein</fullName>
    </submittedName>
</protein>
<gene>
    <name evidence="2" type="ORF">HF209_27335</name>
    <name evidence="3" type="ORF">HF257_23815</name>
</gene>